<dbReference type="Proteomes" id="UP000198917">
    <property type="component" value="Unassembled WGS sequence"/>
</dbReference>
<accession>A0A7Z7FNB9</accession>
<protein>
    <submittedName>
        <fullName evidence="1">Uncharacterized protein</fullName>
    </submittedName>
</protein>
<dbReference type="EMBL" id="FNEW01000001">
    <property type="protein sequence ID" value="SDJ10035.1"/>
    <property type="molecule type" value="Genomic_DNA"/>
</dbReference>
<gene>
    <name evidence="1" type="ORF">SAMN05428983_0145</name>
</gene>
<evidence type="ECO:0000313" key="2">
    <source>
        <dbReference type="Proteomes" id="UP000198917"/>
    </source>
</evidence>
<proteinExistence type="predicted"/>
<comment type="caution">
    <text evidence="1">The sequence shown here is derived from an EMBL/GenBank/DDBJ whole genome shotgun (WGS) entry which is preliminary data.</text>
</comment>
<name>A0A7Z7FNB9_9HYPH</name>
<dbReference type="AlphaFoldDB" id="A0A7Z7FNB9"/>
<evidence type="ECO:0000313" key="1">
    <source>
        <dbReference type="EMBL" id="SDJ10035.1"/>
    </source>
</evidence>
<organism evidence="1 2">
    <name type="scientific">Agrobacterium fabrum</name>
    <dbReference type="NCBI Taxonomy" id="1176649"/>
    <lineage>
        <taxon>Bacteria</taxon>
        <taxon>Pseudomonadati</taxon>
        <taxon>Pseudomonadota</taxon>
        <taxon>Alphaproteobacteria</taxon>
        <taxon>Hyphomicrobiales</taxon>
        <taxon>Rhizobiaceae</taxon>
        <taxon>Rhizobium/Agrobacterium group</taxon>
        <taxon>Agrobacterium</taxon>
        <taxon>Agrobacterium tumefaciens complex</taxon>
    </lineage>
</organism>
<reference evidence="1 2" key="1">
    <citation type="submission" date="2016-10" db="EMBL/GenBank/DDBJ databases">
        <authorList>
            <person name="Varghese N."/>
            <person name="Submissions S."/>
        </authorList>
    </citation>
    <scope>NUCLEOTIDE SEQUENCE [LARGE SCALE GENOMIC DNA]</scope>
    <source>
        <strain evidence="1 2">PDC82</strain>
    </source>
</reference>
<sequence length="71" mass="7696">MKVATPGLVPGVFILACLWRTGGEKNHAALARSTSPLALRSMHDLATLARTPNITTAILFDRNQFAFQVNC</sequence>
<dbReference type="PROSITE" id="PS51257">
    <property type="entry name" value="PROKAR_LIPOPROTEIN"/>
    <property type="match status" value="1"/>
</dbReference>